<feature type="domain" description="PPIase FKBP-type" evidence="11">
    <location>
        <begin position="79"/>
        <end position="169"/>
    </location>
</feature>
<dbReference type="Proteomes" id="UP000254000">
    <property type="component" value="Unassembled WGS sequence"/>
</dbReference>
<keyword evidence="6" id="KW-0143">Chaperone</keyword>
<dbReference type="GO" id="GO:0003755">
    <property type="term" value="F:peptidyl-prolyl cis-trans isomerase activity"/>
    <property type="evidence" value="ECO:0007669"/>
    <property type="project" value="UniProtKB-UniRule"/>
</dbReference>
<evidence type="ECO:0000313" key="13">
    <source>
        <dbReference type="Proteomes" id="UP000254000"/>
    </source>
</evidence>
<protein>
    <recommendedName>
        <fullName evidence="10">Peptidyl-prolyl cis-trans isomerase</fullName>
        <ecNumber evidence="10">5.2.1.8</ecNumber>
    </recommendedName>
</protein>
<gene>
    <name evidence="12" type="ORF">C1877_07535</name>
</gene>
<evidence type="ECO:0000259" key="11">
    <source>
        <dbReference type="PROSITE" id="PS50059"/>
    </source>
</evidence>
<keyword evidence="5 9" id="KW-0697">Rotamase</keyword>
<evidence type="ECO:0000256" key="2">
    <source>
        <dbReference type="ARBA" id="ARBA00004496"/>
    </source>
</evidence>
<dbReference type="Gene3D" id="3.10.50.40">
    <property type="match status" value="1"/>
</dbReference>
<dbReference type="Pfam" id="PF00254">
    <property type="entry name" value="FKBP_C"/>
    <property type="match status" value="1"/>
</dbReference>
<comment type="subcellular location">
    <subcellularLocation>
        <location evidence="2">Cytoplasm</location>
    </subcellularLocation>
</comment>
<dbReference type="PANTHER" id="PTHR47861">
    <property type="entry name" value="FKBP-TYPE PEPTIDYL-PROLYL CIS-TRANS ISOMERASE SLYD"/>
    <property type="match status" value="1"/>
</dbReference>
<dbReference type="PANTHER" id="PTHR47861:SF3">
    <property type="entry name" value="FKBP-TYPE PEPTIDYL-PROLYL CIS-TRANS ISOMERASE SLYD"/>
    <property type="match status" value="1"/>
</dbReference>
<keyword evidence="7 9" id="KW-0413">Isomerase</keyword>
<dbReference type="GO" id="GO:0042026">
    <property type="term" value="P:protein refolding"/>
    <property type="evidence" value="ECO:0007669"/>
    <property type="project" value="UniProtKB-ARBA"/>
</dbReference>
<evidence type="ECO:0000313" key="12">
    <source>
        <dbReference type="EMBL" id="RDB65191.1"/>
    </source>
</evidence>
<dbReference type="InterPro" id="IPR001179">
    <property type="entry name" value="PPIase_FKBP_dom"/>
</dbReference>
<evidence type="ECO:0000256" key="5">
    <source>
        <dbReference type="ARBA" id="ARBA00023110"/>
    </source>
</evidence>
<keyword evidence="13" id="KW-1185">Reference proteome</keyword>
<comment type="caution">
    <text evidence="12">The sequence shown here is derived from an EMBL/GenBank/DDBJ whole genome shotgun (WGS) entry which is preliminary data.</text>
</comment>
<dbReference type="GO" id="GO:0005737">
    <property type="term" value="C:cytoplasm"/>
    <property type="evidence" value="ECO:0007669"/>
    <property type="project" value="UniProtKB-SubCell"/>
</dbReference>
<dbReference type="InterPro" id="IPR046357">
    <property type="entry name" value="PPIase_dom_sf"/>
</dbReference>
<dbReference type="AlphaFoldDB" id="A0A369M095"/>
<organism evidence="12 13">
    <name type="scientific">Gordonibacter pamelaeae</name>
    <dbReference type="NCBI Taxonomy" id="471189"/>
    <lineage>
        <taxon>Bacteria</taxon>
        <taxon>Bacillati</taxon>
        <taxon>Actinomycetota</taxon>
        <taxon>Coriobacteriia</taxon>
        <taxon>Eggerthellales</taxon>
        <taxon>Eggerthellaceae</taxon>
        <taxon>Gordonibacter</taxon>
    </lineage>
</organism>
<keyword evidence="4" id="KW-0963">Cytoplasm</keyword>
<evidence type="ECO:0000256" key="6">
    <source>
        <dbReference type="ARBA" id="ARBA00023186"/>
    </source>
</evidence>
<dbReference type="EMBL" id="PPTS01000004">
    <property type="protein sequence ID" value="RDB65191.1"/>
    <property type="molecule type" value="Genomic_DNA"/>
</dbReference>
<evidence type="ECO:0000256" key="10">
    <source>
        <dbReference type="RuleBase" id="RU003915"/>
    </source>
</evidence>
<dbReference type="SUPFAM" id="SSF54534">
    <property type="entry name" value="FKBP-like"/>
    <property type="match status" value="1"/>
</dbReference>
<comment type="similarity">
    <text evidence="3 10">Belongs to the FKBP-type PPIase family.</text>
</comment>
<sequence length="247" mass="27016">MLRPGMPGPCGMRGLPEGRPRGLCPSCGIQSKATRRLAGPRRRTRRAAARQARNPLPRPAVGFTFLSMRKKEIKTMQLGSTVTLVYTGKLDDGTVFGFATEEKPMKFQTGMDMAIDGFEKAILEMNEAGEKKTFTVDEYGAYGEYLEGHVAKIPLEQIPVNDVKVGKRIMLSSSEDGAPMPATVLDITDGLVTFDLNHPLAGKSLTFEVELLEVEDAPEDFVSAAEKAQHLKEQAKLLGGDQGEDFR</sequence>
<dbReference type="EC" id="5.2.1.8" evidence="10"/>
<accession>A0A369M095</accession>
<evidence type="ECO:0000256" key="1">
    <source>
        <dbReference type="ARBA" id="ARBA00000971"/>
    </source>
</evidence>
<evidence type="ECO:0000256" key="7">
    <source>
        <dbReference type="ARBA" id="ARBA00023235"/>
    </source>
</evidence>
<evidence type="ECO:0000256" key="9">
    <source>
        <dbReference type="PROSITE-ProRule" id="PRU00277"/>
    </source>
</evidence>
<dbReference type="PROSITE" id="PS50059">
    <property type="entry name" value="FKBP_PPIASE"/>
    <property type="match status" value="1"/>
</dbReference>
<reference evidence="12 13" key="1">
    <citation type="journal article" date="2018" name="Elife">
        <title>Discovery and characterization of a prevalent human gut bacterial enzyme sufficient for the inactivation of a family of plant toxins.</title>
        <authorList>
            <person name="Koppel N."/>
            <person name="Bisanz J.E."/>
            <person name="Pandelia M.E."/>
            <person name="Turnbaugh P.J."/>
            <person name="Balskus E.P."/>
        </authorList>
    </citation>
    <scope>NUCLEOTIDE SEQUENCE [LARGE SCALE GENOMIC DNA]</scope>
    <source>
        <strain evidence="12 13">3C</strain>
    </source>
</reference>
<name>A0A369M095_9ACTN</name>
<evidence type="ECO:0000256" key="8">
    <source>
        <dbReference type="ARBA" id="ARBA00037071"/>
    </source>
</evidence>
<comment type="catalytic activity">
    <reaction evidence="1 9 10">
        <text>[protein]-peptidylproline (omega=180) = [protein]-peptidylproline (omega=0)</text>
        <dbReference type="Rhea" id="RHEA:16237"/>
        <dbReference type="Rhea" id="RHEA-COMP:10747"/>
        <dbReference type="Rhea" id="RHEA-COMP:10748"/>
        <dbReference type="ChEBI" id="CHEBI:83833"/>
        <dbReference type="ChEBI" id="CHEBI:83834"/>
        <dbReference type="EC" id="5.2.1.8"/>
    </reaction>
</comment>
<proteinExistence type="inferred from homology"/>
<evidence type="ECO:0000256" key="3">
    <source>
        <dbReference type="ARBA" id="ARBA00006577"/>
    </source>
</evidence>
<comment type="function">
    <text evidence="8">Also involved in hydrogenase metallocenter assembly, probably by participating in the nickel insertion step. This function in hydrogenase biosynthesis requires chaperone activity and the presence of the metal-binding domain, but not PPIase activity.</text>
</comment>
<evidence type="ECO:0000256" key="4">
    <source>
        <dbReference type="ARBA" id="ARBA00022490"/>
    </source>
</evidence>